<accession>A0ABS4QE82</accession>
<organism evidence="2 3">
    <name type="scientific">Nocardia goodfellowii</name>
    <dbReference type="NCBI Taxonomy" id="882446"/>
    <lineage>
        <taxon>Bacteria</taxon>
        <taxon>Bacillati</taxon>
        <taxon>Actinomycetota</taxon>
        <taxon>Actinomycetes</taxon>
        <taxon>Mycobacteriales</taxon>
        <taxon>Nocardiaceae</taxon>
        <taxon>Nocardia</taxon>
    </lineage>
</organism>
<comment type="caution">
    <text evidence="2">The sequence shown here is derived from an EMBL/GenBank/DDBJ whole genome shotgun (WGS) entry which is preliminary data.</text>
</comment>
<evidence type="ECO:0000313" key="3">
    <source>
        <dbReference type="Proteomes" id="UP001519325"/>
    </source>
</evidence>
<dbReference type="Proteomes" id="UP001519325">
    <property type="component" value="Unassembled WGS sequence"/>
</dbReference>
<reference evidence="2 3" key="1">
    <citation type="submission" date="2021-03" db="EMBL/GenBank/DDBJ databases">
        <title>Sequencing the genomes of 1000 actinobacteria strains.</title>
        <authorList>
            <person name="Klenk H.-P."/>
        </authorList>
    </citation>
    <scope>NUCLEOTIDE SEQUENCE [LARGE SCALE GENOMIC DNA]</scope>
    <source>
        <strain evidence="2 3">DSM 45516</strain>
    </source>
</reference>
<evidence type="ECO:0000313" key="2">
    <source>
        <dbReference type="EMBL" id="MBP2190006.1"/>
    </source>
</evidence>
<dbReference type="Gene3D" id="3.30.559.10">
    <property type="entry name" value="Chloramphenicol acetyltransferase-like domain"/>
    <property type="match status" value="1"/>
</dbReference>
<feature type="domain" description="Condensation" evidence="1">
    <location>
        <begin position="68"/>
        <end position="351"/>
    </location>
</feature>
<dbReference type="InterPro" id="IPR001242">
    <property type="entry name" value="Condensation_dom"/>
</dbReference>
<gene>
    <name evidence="2" type="ORF">BJ987_002907</name>
</gene>
<evidence type="ECO:0000259" key="1">
    <source>
        <dbReference type="Pfam" id="PF00668"/>
    </source>
</evidence>
<keyword evidence="3" id="KW-1185">Reference proteome</keyword>
<dbReference type="EMBL" id="JAGGMR010000001">
    <property type="protein sequence ID" value="MBP2190006.1"/>
    <property type="molecule type" value="Genomic_DNA"/>
</dbReference>
<dbReference type="InterPro" id="IPR023213">
    <property type="entry name" value="CAT-like_dom_sf"/>
</dbReference>
<dbReference type="Pfam" id="PF00668">
    <property type="entry name" value="Condensation"/>
    <property type="match status" value="1"/>
</dbReference>
<proteinExistence type="predicted"/>
<sequence>MMQSGLIEDWRPRGGRLTIIRPSENARAAAIRARADGTPPSFQQDAYLEMARTAKKSGRRFDRLILCAFTLAGAPDIAALVRATTTVVRRHDAFHSWFEIDSDFRIQRRVLAATEIDLVADSWGEIDGLLISRIVQRVTPGPTSWDCFSFAIIDHGGSFTVVVACDHLNTDAVSGGIIAAEVVQLYFDPAAATRLAEAPVASYREYCGRERAQAAELSAESPQITQWADRILANGGKLPDFPLPLRDSEARVTVPAASDRRVLLSGPSADAFEAECARAGVRLVAGIFAAAAHTDYQLSGRTQYFNLSPKNTRSGPAEQRTVGWYASLIPIAFEFDPAEGFAATARRADAAFAAGKWLSNVSLHRVVELWQEREGFHVRRGWVAPMLSFLDLRKLPGAELFSALDFSFFGSRGTSEEVYTWVQRTDDMIWAASLFPDTPIAAASMTRYCDALTRVMESVAHAGTGPLVRDVA</sequence>
<protein>
    <recommendedName>
        <fullName evidence="1">Condensation domain-containing protein</fullName>
    </recommendedName>
</protein>
<dbReference type="Gene3D" id="3.30.559.30">
    <property type="entry name" value="Nonribosomal peptide synthetase, condensation domain"/>
    <property type="match status" value="1"/>
</dbReference>
<dbReference type="RefSeq" id="WP_209889515.1">
    <property type="nucleotide sequence ID" value="NZ_JAGGMR010000001.1"/>
</dbReference>
<dbReference type="SUPFAM" id="SSF52777">
    <property type="entry name" value="CoA-dependent acyltransferases"/>
    <property type="match status" value="2"/>
</dbReference>
<name>A0ABS4QE82_9NOCA</name>